<keyword evidence="4" id="KW-1185">Reference proteome</keyword>
<dbReference type="AlphaFoldDB" id="A0A5B6WH85"/>
<dbReference type="InterPro" id="IPR041577">
    <property type="entry name" value="RT_RNaseH_2"/>
</dbReference>
<evidence type="ECO:0000259" key="2">
    <source>
        <dbReference type="Pfam" id="PF17919"/>
    </source>
</evidence>
<accession>A0A5B6WH85</accession>
<dbReference type="Proteomes" id="UP000325315">
    <property type="component" value="Unassembled WGS sequence"/>
</dbReference>
<feature type="domain" description="Reverse transcriptase/retrotransposon-derived protein RNase H-like" evidence="2">
    <location>
        <begin position="32"/>
        <end position="76"/>
    </location>
</feature>
<dbReference type="OrthoDB" id="111931at2759"/>
<dbReference type="InterPro" id="IPR043502">
    <property type="entry name" value="DNA/RNA_pol_sf"/>
</dbReference>
<reference evidence="4" key="1">
    <citation type="journal article" date="2019" name="Plant Biotechnol. J.">
        <title>Genome sequencing of the Australian wild diploid species Gossypium australe highlights disease resistance and delayed gland morphogenesis.</title>
        <authorList>
            <person name="Cai Y."/>
            <person name="Cai X."/>
            <person name="Wang Q."/>
            <person name="Wang P."/>
            <person name="Zhang Y."/>
            <person name="Cai C."/>
            <person name="Xu Y."/>
            <person name="Wang K."/>
            <person name="Zhou Z."/>
            <person name="Wang C."/>
            <person name="Geng S."/>
            <person name="Li B."/>
            <person name="Dong Q."/>
            <person name="Hou Y."/>
            <person name="Wang H."/>
            <person name="Ai P."/>
            <person name="Liu Z."/>
            <person name="Yi F."/>
            <person name="Sun M."/>
            <person name="An G."/>
            <person name="Cheng J."/>
            <person name="Zhang Y."/>
            <person name="Shi Q."/>
            <person name="Xie Y."/>
            <person name="Shi X."/>
            <person name="Chang Y."/>
            <person name="Huang F."/>
            <person name="Chen Y."/>
            <person name="Hong S."/>
            <person name="Mi L."/>
            <person name="Sun Q."/>
            <person name="Zhang L."/>
            <person name="Zhou B."/>
            <person name="Peng R."/>
            <person name="Zhang X."/>
            <person name="Liu F."/>
        </authorList>
    </citation>
    <scope>NUCLEOTIDE SEQUENCE [LARGE SCALE GENOMIC DNA]</scope>
    <source>
        <strain evidence="4">cv. PA1801</strain>
    </source>
</reference>
<dbReference type="Pfam" id="PF17919">
    <property type="entry name" value="RT_RNaseH_2"/>
    <property type="match status" value="1"/>
</dbReference>
<feature type="signal peptide" evidence="1">
    <location>
        <begin position="1"/>
        <end position="17"/>
    </location>
</feature>
<feature type="chain" id="PRO_5022710127" description="Reverse transcriptase/retrotransposon-derived protein RNase H-like domain-containing protein" evidence="1">
    <location>
        <begin position="18"/>
        <end position="83"/>
    </location>
</feature>
<sequence>MFLMCVVSWVWQRFVKNFLMISLPLTKLLPKSSFDKLKVLLTEAPVFTQPKSRKEFLVCNDASLSGLGCVLIQEDKFISYAFR</sequence>
<gene>
    <name evidence="3" type="ORF">EPI10_020971</name>
</gene>
<name>A0A5B6WH85_9ROSI</name>
<dbReference type="SUPFAM" id="SSF56672">
    <property type="entry name" value="DNA/RNA polymerases"/>
    <property type="match status" value="1"/>
</dbReference>
<comment type="caution">
    <text evidence="3">The sequence shown here is derived from an EMBL/GenBank/DDBJ whole genome shotgun (WGS) entry which is preliminary data.</text>
</comment>
<protein>
    <recommendedName>
        <fullName evidence="2">Reverse transcriptase/retrotransposon-derived protein RNase H-like domain-containing protein</fullName>
    </recommendedName>
</protein>
<organism evidence="3 4">
    <name type="scientific">Gossypium australe</name>
    <dbReference type="NCBI Taxonomy" id="47621"/>
    <lineage>
        <taxon>Eukaryota</taxon>
        <taxon>Viridiplantae</taxon>
        <taxon>Streptophyta</taxon>
        <taxon>Embryophyta</taxon>
        <taxon>Tracheophyta</taxon>
        <taxon>Spermatophyta</taxon>
        <taxon>Magnoliopsida</taxon>
        <taxon>eudicotyledons</taxon>
        <taxon>Gunneridae</taxon>
        <taxon>Pentapetalae</taxon>
        <taxon>rosids</taxon>
        <taxon>malvids</taxon>
        <taxon>Malvales</taxon>
        <taxon>Malvaceae</taxon>
        <taxon>Malvoideae</taxon>
        <taxon>Gossypium</taxon>
    </lineage>
</organism>
<dbReference type="EMBL" id="SMMG02000003">
    <property type="protein sequence ID" value="KAA3480548.1"/>
    <property type="molecule type" value="Genomic_DNA"/>
</dbReference>
<proteinExistence type="predicted"/>
<keyword evidence="1" id="KW-0732">Signal</keyword>
<evidence type="ECO:0000313" key="3">
    <source>
        <dbReference type="EMBL" id="KAA3480548.1"/>
    </source>
</evidence>
<evidence type="ECO:0000313" key="4">
    <source>
        <dbReference type="Proteomes" id="UP000325315"/>
    </source>
</evidence>
<evidence type="ECO:0000256" key="1">
    <source>
        <dbReference type="SAM" id="SignalP"/>
    </source>
</evidence>